<proteinExistence type="predicted"/>
<dbReference type="Proteomes" id="UP000606653">
    <property type="component" value="Unassembled WGS sequence"/>
</dbReference>
<evidence type="ECO:0008006" key="3">
    <source>
        <dbReference type="Google" id="ProtNLM"/>
    </source>
</evidence>
<evidence type="ECO:0000313" key="1">
    <source>
        <dbReference type="EMBL" id="GGO03565.1"/>
    </source>
</evidence>
<evidence type="ECO:0000313" key="2">
    <source>
        <dbReference type="Proteomes" id="UP000606653"/>
    </source>
</evidence>
<dbReference type="RefSeq" id="WP_018976571.1">
    <property type="nucleotide sequence ID" value="NZ_BMLN01000007.1"/>
</dbReference>
<protein>
    <recommendedName>
        <fullName evidence="3">Helix-turn-helix domain-containing protein</fullName>
    </recommendedName>
</protein>
<name>A0ABQ2L4Y7_9BACL</name>
<comment type="caution">
    <text evidence="1">The sequence shown here is derived from an EMBL/GenBank/DDBJ whole genome shotgun (WGS) entry which is preliminary data.</text>
</comment>
<keyword evidence="2" id="KW-1185">Reference proteome</keyword>
<gene>
    <name evidence="1" type="ORF">GCM10010969_27900</name>
</gene>
<reference evidence="2" key="1">
    <citation type="journal article" date="2019" name="Int. J. Syst. Evol. Microbiol.">
        <title>The Global Catalogue of Microorganisms (GCM) 10K type strain sequencing project: providing services to taxonomists for standard genome sequencing and annotation.</title>
        <authorList>
            <consortium name="The Broad Institute Genomics Platform"/>
            <consortium name="The Broad Institute Genome Sequencing Center for Infectious Disease"/>
            <person name="Wu L."/>
            <person name="Ma J."/>
        </authorList>
    </citation>
    <scope>NUCLEOTIDE SEQUENCE [LARGE SCALE GENOMIC DNA]</scope>
    <source>
        <strain evidence="2">CGMCC 1.6964</strain>
    </source>
</reference>
<dbReference type="PROSITE" id="PS51257">
    <property type="entry name" value="PROKAR_LIPOPROTEIN"/>
    <property type="match status" value="1"/>
</dbReference>
<accession>A0ABQ2L4Y7</accession>
<dbReference type="EMBL" id="BMLN01000007">
    <property type="protein sequence ID" value="GGO03565.1"/>
    <property type="molecule type" value="Genomic_DNA"/>
</dbReference>
<sequence>MKRFNFSMLLSSIILGASLIIGCVLIQKELNVQETEVPKETKNEPKVLMNMEETAEYLGLTEQQVKEIIKTENRELSETGSFIGVMFPYIKIDDEILISRDRLKEWVKESTTQRNEYESGS</sequence>
<organism evidence="1 2">
    <name type="scientific">Saccharibacillus kuerlensis</name>
    <dbReference type="NCBI Taxonomy" id="459527"/>
    <lineage>
        <taxon>Bacteria</taxon>
        <taxon>Bacillati</taxon>
        <taxon>Bacillota</taxon>
        <taxon>Bacilli</taxon>
        <taxon>Bacillales</taxon>
        <taxon>Paenibacillaceae</taxon>
        <taxon>Saccharibacillus</taxon>
    </lineage>
</organism>